<dbReference type="Proteomes" id="UP001162992">
    <property type="component" value="Chromosome 4"/>
</dbReference>
<gene>
    <name evidence="1" type="ORF">O6H91_04G032900</name>
</gene>
<protein>
    <submittedName>
        <fullName evidence="1">Uncharacterized protein</fullName>
    </submittedName>
</protein>
<reference evidence="2" key="1">
    <citation type="journal article" date="2024" name="Proc. Natl. Acad. Sci. U.S.A.">
        <title>Extraordinary preservation of gene collinearity over three hundred million years revealed in homosporous lycophytes.</title>
        <authorList>
            <person name="Li C."/>
            <person name="Wickell D."/>
            <person name="Kuo L.Y."/>
            <person name="Chen X."/>
            <person name="Nie B."/>
            <person name="Liao X."/>
            <person name="Peng D."/>
            <person name="Ji J."/>
            <person name="Jenkins J."/>
            <person name="Williams M."/>
            <person name="Shu S."/>
            <person name="Plott C."/>
            <person name="Barry K."/>
            <person name="Rajasekar S."/>
            <person name="Grimwood J."/>
            <person name="Han X."/>
            <person name="Sun S."/>
            <person name="Hou Z."/>
            <person name="He W."/>
            <person name="Dai G."/>
            <person name="Sun C."/>
            <person name="Schmutz J."/>
            <person name="Leebens-Mack J.H."/>
            <person name="Li F.W."/>
            <person name="Wang L."/>
        </authorList>
    </citation>
    <scope>NUCLEOTIDE SEQUENCE [LARGE SCALE GENOMIC DNA]</scope>
    <source>
        <strain evidence="2">cv. PW_Plant_1</strain>
    </source>
</reference>
<name>A0ACC2DVM0_DIPCM</name>
<accession>A0ACC2DVM0</accession>
<dbReference type="EMBL" id="CM055095">
    <property type="protein sequence ID" value="KAJ7558303.1"/>
    <property type="molecule type" value="Genomic_DNA"/>
</dbReference>
<organism evidence="1 2">
    <name type="scientific">Diphasiastrum complanatum</name>
    <name type="common">Issler's clubmoss</name>
    <name type="synonym">Lycopodium complanatum</name>
    <dbReference type="NCBI Taxonomy" id="34168"/>
    <lineage>
        <taxon>Eukaryota</taxon>
        <taxon>Viridiplantae</taxon>
        <taxon>Streptophyta</taxon>
        <taxon>Embryophyta</taxon>
        <taxon>Tracheophyta</taxon>
        <taxon>Lycopodiopsida</taxon>
        <taxon>Lycopodiales</taxon>
        <taxon>Lycopodiaceae</taxon>
        <taxon>Lycopodioideae</taxon>
        <taxon>Diphasiastrum</taxon>
    </lineage>
</organism>
<keyword evidence="2" id="KW-1185">Reference proteome</keyword>
<proteinExistence type="predicted"/>
<comment type="caution">
    <text evidence="1">The sequence shown here is derived from an EMBL/GenBank/DDBJ whole genome shotgun (WGS) entry which is preliminary data.</text>
</comment>
<evidence type="ECO:0000313" key="2">
    <source>
        <dbReference type="Proteomes" id="UP001162992"/>
    </source>
</evidence>
<evidence type="ECO:0000313" key="1">
    <source>
        <dbReference type="EMBL" id="KAJ7558303.1"/>
    </source>
</evidence>
<sequence>MAAYTQASSRFPPSFVESNNSFVECNAHGGESNGLLGLHVESKSLDVNYGTKGCFEYGFIPHGESEKHVTADSAYYKDPNEREVQRQFEEGILDIFIHHAMGIHNICIYDNQDVFAKFCLSHNPEEALCTKVVKRGGKNPVFNQSLQIAIGHLDSVLKCEIWMSSIARSYLEDQLLGFVLVPLSSIVGKGKLSGEYGLSSTDLFHSHAGTIKLTLMYHERRRSSSGSQLLNGKLLSSDALGAYPLLEGTDDSSTPSGISALSSACGEIEKLSVCDYDSVEFPDMQAIDEDQQLVSKYLSAASNKGDCSGDAGATQNGMITGPPFLQLGSVTVDQAACHGINGEKQCGDISSMTDDCQLFSFSGTPVSEVEKNFNVVSDVSEGQSSARSQMNGSSSATYPASSGSQTGSGNSSCQDFDAAFSAPSASFRTESSTRERGGEKDILGRNFTVPLVNVSIETEPKVVQQEIVDMYMKSMQQFTEALAKMQLPMDVDSQEAPPANNSSSEHDSGESSKKNSHRVFYGSRAFF</sequence>